<dbReference type="Pfam" id="PF00164">
    <property type="entry name" value="Ribosom_S12_S23"/>
    <property type="match status" value="1"/>
</dbReference>
<dbReference type="GO" id="GO:0015935">
    <property type="term" value="C:small ribosomal subunit"/>
    <property type="evidence" value="ECO:0007669"/>
    <property type="project" value="InterPro"/>
</dbReference>
<keyword evidence="3" id="KW-0687">Ribonucleoprotein</keyword>
<keyword evidence="2" id="KW-0689">Ribosomal protein</keyword>
<dbReference type="PROSITE" id="PS00055">
    <property type="entry name" value="RIBOSOMAL_S12"/>
    <property type="match status" value="1"/>
</dbReference>
<dbReference type="GO" id="GO:0008017">
    <property type="term" value="F:microtubule binding"/>
    <property type="evidence" value="ECO:0007669"/>
    <property type="project" value="InterPro"/>
</dbReference>
<feature type="region of interest" description="Disordered" evidence="4">
    <location>
        <begin position="529"/>
        <end position="581"/>
    </location>
</feature>
<feature type="compositionally biased region" description="Polar residues" evidence="4">
    <location>
        <begin position="178"/>
        <end position="194"/>
    </location>
</feature>
<feature type="compositionally biased region" description="Basic and acidic residues" evidence="4">
    <location>
        <begin position="792"/>
        <end position="818"/>
    </location>
</feature>
<feature type="region of interest" description="Disordered" evidence="4">
    <location>
        <begin position="178"/>
        <end position="233"/>
    </location>
</feature>
<evidence type="ECO:0008006" key="7">
    <source>
        <dbReference type="Google" id="ProtNLM"/>
    </source>
</evidence>
<dbReference type="PANTHER" id="PTHR33737:SF23">
    <property type="entry name" value="DUF3741 DOMAIN-CONTAINING PROTEIN"/>
    <property type="match status" value="1"/>
</dbReference>
<feature type="region of interest" description="Disordered" evidence="4">
    <location>
        <begin position="792"/>
        <end position="824"/>
    </location>
</feature>
<sequence>MSSNGDFQQLGFPDNREKLDGSGLFKTGSPQDTKNPKFNVRKSLAWDSAFFTSPGVLEPEELLQTMNSQTTGNAVNFLGYEEAMLLPSESLEPERTRRINRCSFRKSLAWDNAFFTSAGVLDPEELCIVNRGFKKSEKHQLPRIQEVLRSAESMSTVDSGWSSLMASLEFELFEENRSSAQKPTSLSGHTTSSLKSKRGKGLQSVRPSKNPDACPRMRMRASMPTSERQSLNARGTEKILKEASAFSQKQLTAGKLNSSTSRKPPKISSRVNQSYTPAAKRACSGGNNEKMGTAKAAPGQSMNVSKKPCLSASCSITNSLTPPPKTSPLCSPTTTHESRVYSSPLFGKSPLYSRSKIDSSLVNSASRGFTMGTPSKSTKKNKGELETSWQPSTLLCTPKSSPYTSPASSFDGWSSASSSASANQRWKKSEVGMNTFISGQASFESDISQESILESHSQDQPSIGHGNQARDGNMSTGSTPIPSSVSKHIKPSCLRAPSPKIGFFDEESSLVRSSGSMQFHSGIQNSIVSRSRAGNGNTNRNGSENQNGNLQSPRSSDRTRNGKLALRKTGSPWPTFSISPRSPAHIEVQNAAEVESHAAESKNMGKALKRVGNQATKENEEPNMHRPAGNNKENNAYYLKEQMDCLANNVAAIDLGSKTRGMGAARKLKTHRRNQRWADKSYKKSHLGNEWKKPFSGSSHAKGIVLEKIGIEAKQPNSAIRKCARVQLIKNGKKIAAFVPNDGCLNYIEENDEVLIAGFGRKGHAVGDIPGVRFKVVKVSGVSLLALFKEKKEKPRKAASDATGRSDRATILRKERGPGKSPGP</sequence>
<dbReference type="InterPro" id="IPR006032">
    <property type="entry name" value="Ribosomal_uS12"/>
</dbReference>
<evidence type="ECO:0000256" key="1">
    <source>
        <dbReference type="ARBA" id="ARBA00005657"/>
    </source>
</evidence>
<feature type="region of interest" description="Disordered" evidence="4">
    <location>
        <begin position="1"/>
        <end position="37"/>
    </location>
</feature>
<dbReference type="NCBIfam" id="TIGR00982">
    <property type="entry name" value="uS12_E_A"/>
    <property type="match status" value="1"/>
</dbReference>
<dbReference type="CDD" id="cd03367">
    <property type="entry name" value="Ribosomal_S23"/>
    <property type="match status" value="1"/>
</dbReference>
<feature type="compositionally biased region" description="Polar residues" evidence="4">
    <location>
        <begin position="387"/>
        <end position="400"/>
    </location>
</feature>
<evidence type="ECO:0000256" key="2">
    <source>
        <dbReference type="ARBA" id="ARBA00022980"/>
    </source>
</evidence>
<dbReference type="EMBL" id="RDQH01000333">
    <property type="protein sequence ID" value="RXH94312.1"/>
    <property type="molecule type" value="Genomic_DNA"/>
</dbReference>
<accession>A0A498JL19</accession>
<dbReference type="Proteomes" id="UP000290289">
    <property type="component" value="Chromosome 7"/>
</dbReference>
<evidence type="ECO:0000313" key="6">
    <source>
        <dbReference type="Proteomes" id="UP000290289"/>
    </source>
</evidence>
<name>A0A498JL19_MALDO</name>
<reference evidence="5 6" key="1">
    <citation type="submission" date="2018-10" db="EMBL/GenBank/DDBJ databases">
        <title>A high-quality apple genome assembly.</title>
        <authorList>
            <person name="Hu J."/>
        </authorList>
    </citation>
    <scope>NUCLEOTIDE SEQUENCE [LARGE SCALE GENOMIC DNA]</scope>
    <source>
        <strain evidence="6">cv. HFTH1</strain>
        <tissue evidence="5">Young leaf</tissue>
    </source>
</reference>
<feature type="compositionally biased region" description="Polar residues" evidence="4">
    <location>
        <begin position="223"/>
        <end position="233"/>
    </location>
</feature>
<feature type="region of interest" description="Disordered" evidence="4">
    <location>
        <begin position="250"/>
        <end position="304"/>
    </location>
</feature>
<dbReference type="GO" id="GO:0006412">
    <property type="term" value="P:translation"/>
    <property type="evidence" value="ECO:0007669"/>
    <property type="project" value="InterPro"/>
</dbReference>
<dbReference type="InterPro" id="IPR005680">
    <property type="entry name" value="Ribosomal_uS12_euk/arc"/>
</dbReference>
<evidence type="ECO:0000256" key="4">
    <source>
        <dbReference type="SAM" id="MobiDB-lite"/>
    </source>
</evidence>
<feature type="region of interest" description="Disordered" evidence="4">
    <location>
        <begin position="368"/>
        <end position="400"/>
    </location>
</feature>
<proteinExistence type="inferred from homology"/>
<evidence type="ECO:0000256" key="3">
    <source>
        <dbReference type="ARBA" id="ARBA00023274"/>
    </source>
</evidence>
<dbReference type="InterPro" id="IPR045882">
    <property type="entry name" value="GPT1/2"/>
</dbReference>
<dbReference type="InterPro" id="IPR012340">
    <property type="entry name" value="NA-bd_OB-fold"/>
</dbReference>
<dbReference type="SUPFAM" id="SSF50249">
    <property type="entry name" value="Nucleic acid-binding proteins"/>
    <property type="match status" value="1"/>
</dbReference>
<keyword evidence="6" id="KW-1185">Reference proteome</keyword>
<feature type="compositionally biased region" description="Polar residues" evidence="4">
    <location>
        <begin position="529"/>
        <end position="554"/>
    </location>
</feature>
<dbReference type="FunFam" id="2.40.50.140:FF:000007">
    <property type="entry name" value="40S ribosomal protein S23"/>
    <property type="match status" value="1"/>
</dbReference>
<dbReference type="PANTHER" id="PTHR33737">
    <property type="entry name" value="OS05G0121800 PROTEIN"/>
    <property type="match status" value="1"/>
</dbReference>
<protein>
    <recommendedName>
        <fullName evidence="7">40S ribosomal protein S23</fullName>
    </recommendedName>
</protein>
<dbReference type="AlphaFoldDB" id="A0A498JL19"/>
<feature type="compositionally biased region" description="Polar residues" evidence="4">
    <location>
        <begin position="473"/>
        <end position="486"/>
    </location>
</feature>
<dbReference type="STRING" id="3750.A0A498JL19"/>
<feature type="compositionally biased region" description="Polar residues" evidence="4">
    <location>
        <begin position="250"/>
        <end position="262"/>
    </location>
</feature>
<organism evidence="5 6">
    <name type="scientific">Malus domestica</name>
    <name type="common">Apple</name>
    <name type="synonym">Pyrus malus</name>
    <dbReference type="NCBI Taxonomy" id="3750"/>
    <lineage>
        <taxon>Eukaryota</taxon>
        <taxon>Viridiplantae</taxon>
        <taxon>Streptophyta</taxon>
        <taxon>Embryophyta</taxon>
        <taxon>Tracheophyta</taxon>
        <taxon>Spermatophyta</taxon>
        <taxon>Magnoliopsida</taxon>
        <taxon>eudicotyledons</taxon>
        <taxon>Gunneridae</taxon>
        <taxon>Pentapetalae</taxon>
        <taxon>rosids</taxon>
        <taxon>fabids</taxon>
        <taxon>Rosales</taxon>
        <taxon>Rosaceae</taxon>
        <taxon>Amygdaloideae</taxon>
        <taxon>Maleae</taxon>
        <taxon>Malus</taxon>
    </lineage>
</organism>
<dbReference type="Gene3D" id="2.40.50.140">
    <property type="entry name" value="Nucleic acid-binding proteins"/>
    <property type="match status" value="1"/>
</dbReference>
<comment type="similarity">
    <text evidence="1">Belongs to the universal ribosomal protein uS12 family.</text>
</comment>
<evidence type="ECO:0000313" key="5">
    <source>
        <dbReference type="EMBL" id="RXH94312.1"/>
    </source>
</evidence>
<comment type="caution">
    <text evidence="5">The sequence shown here is derived from an EMBL/GenBank/DDBJ whole genome shotgun (WGS) entry which is preliminary data.</text>
</comment>
<dbReference type="GO" id="GO:0003735">
    <property type="term" value="F:structural constituent of ribosome"/>
    <property type="evidence" value="ECO:0007669"/>
    <property type="project" value="InterPro"/>
</dbReference>
<feature type="region of interest" description="Disordered" evidence="4">
    <location>
        <begin position="453"/>
        <end position="492"/>
    </location>
</feature>
<gene>
    <name evidence="5" type="ORF">DVH24_023996</name>
</gene>